<dbReference type="InterPro" id="IPR016169">
    <property type="entry name" value="FAD-bd_PCMH_sub2"/>
</dbReference>
<evidence type="ECO:0000256" key="11">
    <source>
        <dbReference type="SAM" id="Phobius"/>
    </source>
</evidence>
<sequence>MDDIPLSAQLLLLAILLISSGFFSLAETAMMAANRYRLKSAAAQGSRGAQLALQLLANTERLLGVVLLFNNLINAASATLVSLITIRLFGEDKWALGLGTLAVTFLILVFAEITPKVIGANHADKLSALAAYVLTPLLRASYFVVGFINLFVTAILRLLRVKAINEETAQSLSPEELRMMVLESSHYIPPKHRSILLNLFELEEVTVEDVMVPRGAMEALDLASSEEQLRQQIATSYHSRLPVFFEEPNNVLGILHQRRLLPRLLEQDFNHETLRELLAPAYFIPANTPVYSQLQFFQENHQRLGLVVDEYGEMLGLVTLEDIIEELIGKFTTSVPGTDRRLKWDDNGSVTVDGSRSLRELNRLLGLNLPLEGPKTLNGLVLEQLEDIPESGVSVKIGNVPIEVLQREDRRIKTARIFRPQDKTT</sequence>
<feature type="transmembrane region" description="Helical" evidence="11">
    <location>
        <begin position="96"/>
        <end position="118"/>
    </location>
</feature>
<feature type="domain" description="CNNM transmembrane" evidence="13">
    <location>
        <begin position="2"/>
        <end position="201"/>
    </location>
</feature>
<keyword evidence="6 10" id="KW-1133">Transmembrane helix</keyword>
<keyword evidence="3" id="KW-1003">Cell membrane</keyword>
<dbReference type="PROSITE" id="PS51846">
    <property type="entry name" value="CNNM"/>
    <property type="match status" value="1"/>
</dbReference>
<feature type="transmembrane region" description="Helical" evidence="11">
    <location>
        <begin position="62"/>
        <end position="84"/>
    </location>
</feature>
<evidence type="ECO:0000256" key="7">
    <source>
        <dbReference type="ARBA" id="ARBA00023122"/>
    </source>
</evidence>
<dbReference type="Pfam" id="PF01595">
    <property type="entry name" value="CNNM"/>
    <property type="match status" value="1"/>
</dbReference>
<proteinExistence type="inferred from homology"/>
<dbReference type="InterPro" id="IPR000644">
    <property type="entry name" value="CBS_dom"/>
</dbReference>
<dbReference type="SMART" id="SM01091">
    <property type="entry name" value="CorC_HlyC"/>
    <property type="match status" value="1"/>
</dbReference>
<dbReference type="RefSeq" id="WP_345919838.1">
    <property type="nucleotide sequence ID" value="NZ_JBDIVE010000005.1"/>
</dbReference>
<dbReference type="InterPro" id="IPR005170">
    <property type="entry name" value="Transptr-assoc_dom"/>
</dbReference>
<evidence type="ECO:0000256" key="2">
    <source>
        <dbReference type="ARBA" id="ARBA00006337"/>
    </source>
</evidence>
<keyword evidence="4 10" id="KW-0812">Transmembrane</keyword>
<dbReference type="EMBL" id="JBDIVE010000005">
    <property type="protein sequence ID" value="MEN3069071.1"/>
    <property type="molecule type" value="Genomic_DNA"/>
</dbReference>
<dbReference type="SUPFAM" id="SSF54631">
    <property type="entry name" value="CBS-domain pair"/>
    <property type="match status" value="1"/>
</dbReference>
<comment type="caution">
    <text evidence="14">The sequence shown here is derived from an EMBL/GenBank/DDBJ whole genome shotgun (WGS) entry which is preliminary data.</text>
</comment>
<protein>
    <submittedName>
        <fullName evidence="14">CNNM domain-containing protein</fullName>
    </submittedName>
</protein>
<dbReference type="Gene3D" id="3.10.580.10">
    <property type="entry name" value="CBS-domain"/>
    <property type="match status" value="1"/>
</dbReference>
<dbReference type="InterPro" id="IPR036318">
    <property type="entry name" value="FAD-bd_PCMH-like_sf"/>
</dbReference>
<evidence type="ECO:0000313" key="14">
    <source>
        <dbReference type="EMBL" id="MEN3069071.1"/>
    </source>
</evidence>
<evidence type="ECO:0000256" key="9">
    <source>
        <dbReference type="PROSITE-ProRule" id="PRU00703"/>
    </source>
</evidence>
<comment type="similarity">
    <text evidence="2">Belongs to the UPF0053 family.</text>
</comment>
<evidence type="ECO:0000256" key="6">
    <source>
        <dbReference type="ARBA" id="ARBA00022989"/>
    </source>
</evidence>
<comment type="subcellular location">
    <subcellularLocation>
        <location evidence="1">Cell membrane</location>
        <topology evidence="1">Multi-pass membrane protein</topology>
    </subcellularLocation>
</comment>
<evidence type="ECO:0000256" key="5">
    <source>
        <dbReference type="ARBA" id="ARBA00022737"/>
    </source>
</evidence>
<dbReference type="InterPro" id="IPR044751">
    <property type="entry name" value="Ion_transp-like_CBS"/>
</dbReference>
<evidence type="ECO:0000259" key="12">
    <source>
        <dbReference type="PROSITE" id="PS51371"/>
    </source>
</evidence>
<evidence type="ECO:0000256" key="4">
    <source>
        <dbReference type="ARBA" id="ARBA00022692"/>
    </source>
</evidence>
<keyword evidence="5" id="KW-0677">Repeat</keyword>
<dbReference type="SUPFAM" id="SSF56176">
    <property type="entry name" value="FAD-binding/transporter-associated domain-like"/>
    <property type="match status" value="1"/>
</dbReference>
<dbReference type="Pfam" id="PF03471">
    <property type="entry name" value="CorC_HlyC"/>
    <property type="match status" value="1"/>
</dbReference>
<organism evidence="14 15">
    <name type="scientific">Uliginosibacterium sediminicola</name>
    <dbReference type="NCBI Taxonomy" id="2024550"/>
    <lineage>
        <taxon>Bacteria</taxon>
        <taxon>Pseudomonadati</taxon>
        <taxon>Pseudomonadota</taxon>
        <taxon>Betaproteobacteria</taxon>
        <taxon>Rhodocyclales</taxon>
        <taxon>Zoogloeaceae</taxon>
        <taxon>Uliginosibacterium</taxon>
    </lineage>
</organism>
<evidence type="ECO:0000256" key="3">
    <source>
        <dbReference type="ARBA" id="ARBA00022475"/>
    </source>
</evidence>
<dbReference type="Proteomes" id="UP001410394">
    <property type="component" value="Unassembled WGS sequence"/>
</dbReference>
<evidence type="ECO:0000256" key="1">
    <source>
        <dbReference type="ARBA" id="ARBA00004651"/>
    </source>
</evidence>
<dbReference type="Gene3D" id="3.30.465.10">
    <property type="match status" value="1"/>
</dbReference>
<accession>A0ABU9YZT8</accession>
<gene>
    <name evidence="14" type="ORF">ABDB84_11325</name>
</gene>
<dbReference type="InterPro" id="IPR002550">
    <property type="entry name" value="CNNM"/>
</dbReference>
<keyword evidence="7 9" id="KW-0129">CBS domain</keyword>
<dbReference type="PROSITE" id="PS51371">
    <property type="entry name" value="CBS"/>
    <property type="match status" value="1"/>
</dbReference>
<dbReference type="InterPro" id="IPR046342">
    <property type="entry name" value="CBS_dom_sf"/>
</dbReference>
<reference evidence="14 15" key="1">
    <citation type="journal article" date="2018" name="Int. J. Syst. Evol. Microbiol.">
        <title>Uliginosibacterium sediminicola sp. nov., isolated from freshwater sediment.</title>
        <authorList>
            <person name="Hwang W.M."/>
            <person name="Kim S.M."/>
            <person name="Kang K."/>
            <person name="Ahn T.Y."/>
        </authorList>
    </citation>
    <scope>NUCLEOTIDE SEQUENCE [LARGE SCALE GENOMIC DNA]</scope>
    <source>
        <strain evidence="14 15">M1-21</strain>
    </source>
</reference>
<dbReference type="CDD" id="cd04590">
    <property type="entry name" value="CBS_pair_CorC_HlyC_assoc"/>
    <property type="match status" value="1"/>
</dbReference>
<keyword evidence="8 10" id="KW-0472">Membrane</keyword>
<evidence type="ECO:0000256" key="8">
    <source>
        <dbReference type="ARBA" id="ARBA00023136"/>
    </source>
</evidence>
<keyword evidence="15" id="KW-1185">Reference proteome</keyword>
<evidence type="ECO:0000313" key="15">
    <source>
        <dbReference type="Proteomes" id="UP001410394"/>
    </source>
</evidence>
<name>A0ABU9YZT8_9RHOO</name>
<evidence type="ECO:0000256" key="10">
    <source>
        <dbReference type="PROSITE-ProRule" id="PRU01193"/>
    </source>
</evidence>
<dbReference type="PANTHER" id="PTHR22777">
    <property type="entry name" value="HEMOLYSIN-RELATED"/>
    <property type="match status" value="1"/>
</dbReference>
<evidence type="ECO:0000259" key="13">
    <source>
        <dbReference type="PROSITE" id="PS51846"/>
    </source>
</evidence>
<dbReference type="Pfam" id="PF00571">
    <property type="entry name" value="CBS"/>
    <property type="match status" value="1"/>
</dbReference>
<feature type="domain" description="CBS" evidence="12">
    <location>
        <begin position="277"/>
        <end position="334"/>
    </location>
</feature>
<dbReference type="PANTHER" id="PTHR22777:SF32">
    <property type="entry name" value="UPF0053 INNER MEMBRANE PROTEIN YFJD"/>
    <property type="match status" value="1"/>
</dbReference>